<proteinExistence type="predicted"/>
<dbReference type="Proteomes" id="UP000038040">
    <property type="component" value="Unplaced"/>
</dbReference>
<dbReference type="OrthoDB" id="8626508at2759"/>
<name>A0A0N4U794_DRAME</name>
<reference evidence="4" key="1">
    <citation type="submission" date="2017-02" db="UniProtKB">
        <authorList>
            <consortium name="WormBaseParasite"/>
        </authorList>
    </citation>
    <scope>IDENTIFICATION</scope>
</reference>
<reference evidence="1 3" key="2">
    <citation type="submission" date="2018-11" db="EMBL/GenBank/DDBJ databases">
        <authorList>
            <consortium name="Pathogen Informatics"/>
        </authorList>
    </citation>
    <scope>NUCLEOTIDE SEQUENCE [LARGE SCALE GENOMIC DNA]</scope>
</reference>
<dbReference type="STRING" id="318479.A0A0N4U794"/>
<dbReference type="AlphaFoldDB" id="A0A0N4U794"/>
<organism evidence="2 4">
    <name type="scientific">Dracunculus medinensis</name>
    <name type="common">Guinea worm</name>
    <dbReference type="NCBI Taxonomy" id="318479"/>
    <lineage>
        <taxon>Eukaryota</taxon>
        <taxon>Metazoa</taxon>
        <taxon>Ecdysozoa</taxon>
        <taxon>Nematoda</taxon>
        <taxon>Chromadorea</taxon>
        <taxon>Rhabditida</taxon>
        <taxon>Spirurina</taxon>
        <taxon>Dracunculoidea</taxon>
        <taxon>Dracunculidae</taxon>
        <taxon>Dracunculus</taxon>
    </lineage>
</organism>
<evidence type="ECO:0000313" key="3">
    <source>
        <dbReference type="Proteomes" id="UP000274756"/>
    </source>
</evidence>
<gene>
    <name evidence="1" type="ORF">DME_LOCUS75</name>
</gene>
<protein>
    <submittedName>
        <fullName evidence="4">Olfactomedin-like domain-containing protein</fullName>
    </submittedName>
</protein>
<dbReference type="EMBL" id="UYYG01000001">
    <property type="protein sequence ID" value="VDN50102.1"/>
    <property type="molecule type" value="Genomic_DNA"/>
</dbReference>
<accession>A0A0N4U794</accession>
<evidence type="ECO:0000313" key="2">
    <source>
        <dbReference type="Proteomes" id="UP000038040"/>
    </source>
</evidence>
<evidence type="ECO:0000313" key="1">
    <source>
        <dbReference type="EMBL" id="VDN50102.1"/>
    </source>
</evidence>
<keyword evidence="3" id="KW-1185">Reference proteome</keyword>
<evidence type="ECO:0000313" key="4">
    <source>
        <dbReference type="WBParaSite" id="DME_0000284601-mRNA-1"/>
    </source>
</evidence>
<dbReference type="Proteomes" id="UP000274756">
    <property type="component" value="Unassembled WGS sequence"/>
</dbReference>
<dbReference type="WBParaSite" id="DME_0000284601-mRNA-1">
    <property type="protein sequence ID" value="DME_0000284601-mRNA-1"/>
    <property type="gene ID" value="DME_0000284601"/>
</dbReference>
<sequence>MCNQRTVEKKVTKDHKSVNLKNYQQLTDTGCNYVIKSISKPKIIAKRLNKIGGIIRKDNYWYLTEYAFGYNIFEYNSTEDLRMSQPNRIYQLDGTHYDGIDNTVPLYMKSGSLVDFESSSEDKLWLLHRSIDDYQYPYFEAISIDCQSLIEERHLKLKKLKNLKNLINSFVACNHLYIITVENNMNVIRNFYDLNNNKYINDNKVIGKWKRNSLNYHPLSIQFDSFSKTINIFDNGFIYSINTFIN</sequence>